<evidence type="ECO:0000313" key="1">
    <source>
        <dbReference type="EMBL" id="NOH71684.1"/>
    </source>
</evidence>
<dbReference type="RefSeq" id="WP_171360980.1">
    <property type="nucleotide sequence ID" value="NZ_VTXC01000023.1"/>
</dbReference>
<sequence>MHIISISAISIPLEPASGSALPIGQSIKTILNTRIPYQEPWSWVSKPNQDIPVITQQNIEQLSKKIWKAKAAPRVIKAYVWRFFRQLNPEECEVWIKHYIFNQILTEWHYRLDKSSYSSMHKIVTKKQWLACLFNIPPTFNGEDFNYKFQTQLSNRHKLNQKIIYCLRGFDTTPALIYALYLRTTQHLPVEIKLIVDQFLLRESYYLSDQTKLSKHRCDEIIEKLIADKV</sequence>
<proteinExistence type="predicted"/>
<reference evidence="1 2" key="1">
    <citation type="submission" date="2019-09" db="EMBL/GenBank/DDBJ databases">
        <title>Draft genome sequencing and comparative genomics of hatchery-associated Vibrios.</title>
        <authorList>
            <person name="Kehlet-Delgado H."/>
            <person name="Mueller R.S."/>
        </authorList>
    </citation>
    <scope>NUCLEOTIDE SEQUENCE [LARGE SCALE GENOMIC DNA]</scope>
    <source>
        <strain evidence="1 2">99-46-Y</strain>
    </source>
</reference>
<accession>A0A7Y4A0P6</accession>
<dbReference type="EMBL" id="VTXC01000023">
    <property type="protein sequence ID" value="NOH71684.1"/>
    <property type="molecule type" value="Genomic_DNA"/>
</dbReference>
<dbReference type="Proteomes" id="UP000565719">
    <property type="component" value="Unassembled WGS sequence"/>
</dbReference>
<protein>
    <submittedName>
        <fullName evidence="1">Uncharacterized protein</fullName>
    </submittedName>
</protein>
<gene>
    <name evidence="1" type="ORF">F0225_10095</name>
</gene>
<organism evidence="1 2">
    <name type="scientific">Vibrio pectenicida</name>
    <dbReference type="NCBI Taxonomy" id="62763"/>
    <lineage>
        <taxon>Bacteria</taxon>
        <taxon>Pseudomonadati</taxon>
        <taxon>Pseudomonadota</taxon>
        <taxon>Gammaproteobacteria</taxon>
        <taxon>Vibrionales</taxon>
        <taxon>Vibrionaceae</taxon>
        <taxon>Vibrio</taxon>
    </lineage>
</organism>
<name>A0A7Y4A0P6_9VIBR</name>
<dbReference type="AlphaFoldDB" id="A0A7Y4A0P6"/>
<comment type="caution">
    <text evidence="1">The sequence shown here is derived from an EMBL/GenBank/DDBJ whole genome shotgun (WGS) entry which is preliminary data.</text>
</comment>
<evidence type="ECO:0000313" key="2">
    <source>
        <dbReference type="Proteomes" id="UP000565719"/>
    </source>
</evidence>